<keyword evidence="2" id="KW-0808">Transferase</keyword>
<accession>A0AAV4F4J3</accession>
<proteinExistence type="predicted"/>
<keyword evidence="3" id="KW-1185">Reference proteome</keyword>
<dbReference type="Pfam" id="PF17921">
    <property type="entry name" value="Integrase_H2C2"/>
    <property type="match status" value="1"/>
</dbReference>
<reference evidence="2 3" key="1">
    <citation type="journal article" date="2021" name="Elife">
        <title>Chloroplast acquisition without the gene transfer in kleptoplastic sea slugs, Plakobranchus ocellatus.</title>
        <authorList>
            <person name="Maeda T."/>
            <person name="Takahashi S."/>
            <person name="Yoshida T."/>
            <person name="Shimamura S."/>
            <person name="Takaki Y."/>
            <person name="Nagai Y."/>
            <person name="Toyoda A."/>
            <person name="Suzuki Y."/>
            <person name="Arimoto A."/>
            <person name="Ishii H."/>
            <person name="Satoh N."/>
            <person name="Nishiyama T."/>
            <person name="Hasebe M."/>
            <person name="Maruyama T."/>
            <person name="Minagawa J."/>
            <person name="Obokata J."/>
            <person name="Shigenobu S."/>
        </authorList>
    </citation>
    <scope>NUCLEOTIDE SEQUENCE [LARGE SCALE GENOMIC DNA]</scope>
</reference>
<sequence>MDAARTSRRERKVVSIEKARGNVYRRCKDPGHNVSMKQVVLPKSLREYVMSVAHYSLTGAHLGIRRTKDKVLSNFYWPGVDSDVTRY</sequence>
<organism evidence="2 3">
    <name type="scientific">Elysia marginata</name>
    <dbReference type="NCBI Taxonomy" id="1093978"/>
    <lineage>
        <taxon>Eukaryota</taxon>
        <taxon>Metazoa</taxon>
        <taxon>Spiralia</taxon>
        <taxon>Lophotrochozoa</taxon>
        <taxon>Mollusca</taxon>
        <taxon>Gastropoda</taxon>
        <taxon>Heterobranchia</taxon>
        <taxon>Euthyneura</taxon>
        <taxon>Panpulmonata</taxon>
        <taxon>Sacoglossa</taxon>
        <taxon>Placobranchoidea</taxon>
        <taxon>Plakobranchidae</taxon>
        <taxon>Elysia</taxon>
    </lineage>
</organism>
<keyword evidence="2" id="KW-0548">Nucleotidyltransferase</keyword>
<evidence type="ECO:0000313" key="2">
    <source>
        <dbReference type="EMBL" id="GFR68177.1"/>
    </source>
</evidence>
<feature type="domain" description="Integrase zinc-binding" evidence="1">
    <location>
        <begin position="42"/>
        <end position="87"/>
    </location>
</feature>
<dbReference type="InterPro" id="IPR050951">
    <property type="entry name" value="Retrovirus_Pol_polyprotein"/>
</dbReference>
<evidence type="ECO:0000259" key="1">
    <source>
        <dbReference type="Pfam" id="PF17921"/>
    </source>
</evidence>
<evidence type="ECO:0000313" key="3">
    <source>
        <dbReference type="Proteomes" id="UP000762676"/>
    </source>
</evidence>
<dbReference type="PANTHER" id="PTHR37984:SF15">
    <property type="entry name" value="INTEGRASE CATALYTIC DOMAIN-CONTAINING PROTEIN"/>
    <property type="match status" value="1"/>
</dbReference>
<dbReference type="GO" id="GO:0003964">
    <property type="term" value="F:RNA-directed DNA polymerase activity"/>
    <property type="evidence" value="ECO:0007669"/>
    <property type="project" value="UniProtKB-KW"/>
</dbReference>
<dbReference type="AlphaFoldDB" id="A0AAV4F4J3"/>
<comment type="caution">
    <text evidence="2">The sequence shown here is derived from an EMBL/GenBank/DDBJ whole genome shotgun (WGS) entry which is preliminary data.</text>
</comment>
<dbReference type="FunFam" id="1.10.340.70:FF:000001">
    <property type="entry name" value="Retrovirus-related Pol polyprotein from transposon gypsy-like Protein"/>
    <property type="match status" value="1"/>
</dbReference>
<dbReference type="PANTHER" id="PTHR37984">
    <property type="entry name" value="PROTEIN CBG26694"/>
    <property type="match status" value="1"/>
</dbReference>
<dbReference type="EMBL" id="BMAT01011183">
    <property type="protein sequence ID" value="GFR68177.1"/>
    <property type="molecule type" value="Genomic_DNA"/>
</dbReference>
<dbReference type="Gene3D" id="1.10.340.70">
    <property type="match status" value="1"/>
</dbReference>
<dbReference type="Proteomes" id="UP000762676">
    <property type="component" value="Unassembled WGS sequence"/>
</dbReference>
<keyword evidence="2" id="KW-0695">RNA-directed DNA polymerase</keyword>
<name>A0AAV4F4J3_9GAST</name>
<dbReference type="InterPro" id="IPR041588">
    <property type="entry name" value="Integrase_H2C2"/>
</dbReference>
<gene>
    <name evidence="2" type="ORF">ElyMa_005601800</name>
</gene>
<protein>
    <submittedName>
        <fullName evidence="2">Reverse transcriptase</fullName>
    </submittedName>
</protein>